<gene>
    <name evidence="1" type="ORF">EIN_171900</name>
</gene>
<reference evidence="1 2" key="1">
    <citation type="submission" date="2012-10" db="EMBL/GenBank/DDBJ databases">
        <authorList>
            <person name="Zafar N."/>
            <person name="Inman J."/>
            <person name="Hall N."/>
            <person name="Lorenzi H."/>
            <person name="Caler E."/>
        </authorList>
    </citation>
    <scope>NUCLEOTIDE SEQUENCE [LARGE SCALE GENOMIC DNA]</scope>
    <source>
        <strain evidence="1 2">IP1</strain>
    </source>
</reference>
<dbReference type="EMBL" id="KB207112">
    <property type="protein sequence ID" value="ELP84595.1"/>
    <property type="molecule type" value="Genomic_DNA"/>
</dbReference>
<dbReference type="VEuPathDB" id="AmoebaDB:EIN_171900"/>
<accession>A0A0A1TYG4</accession>
<organism evidence="1 2">
    <name type="scientific">Entamoeba invadens IP1</name>
    <dbReference type="NCBI Taxonomy" id="370355"/>
    <lineage>
        <taxon>Eukaryota</taxon>
        <taxon>Amoebozoa</taxon>
        <taxon>Evosea</taxon>
        <taxon>Archamoebae</taxon>
        <taxon>Mastigamoebida</taxon>
        <taxon>Entamoebidae</taxon>
        <taxon>Entamoeba</taxon>
    </lineage>
</organism>
<dbReference type="Proteomes" id="UP000014680">
    <property type="component" value="Unassembled WGS sequence"/>
</dbReference>
<dbReference type="RefSeq" id="XP_004183941.1">
    <property type="nucleotide sequence ID" value="XM_004183893.1"/>
</dbReference>
<dbReference type="KEGG" id="eiv:EIN_171900"/>
<dbReference type="AlphaFoldDB" id="A0A0A1TYG4"/>
<protein>
    <submittedName>
        <fullName evidence="1">Uncharacterized protein</fullName>
    </submittedName>
</protein>
<sequence length="500" mass="57116">MLLLLFVISSLADSQKSICINDFIVFNYEDQAITIDNRFDCYKDIPDQKMVRGINLKALCYVNEKYMYMSKGGEKVSRCGEFLQLVGPYQKQVICMIAGSMNITKAGITEDLEGKLLAVNAQIYNQLSPKTKATNNFVTQLTFSPTDLDQGMNPSLIVIERKEKSTIIQIINCNQVLNQIRVYSPEVDEMFYLKEDGKFEITNFKGKYSLRLISFDKNKLVLNNINLNDADTFEFNFRFPAIRAKNCYYVVDTNVFLPSQSNDIAYFLKWHILQPDYNSNLVEKTRTPKGIQFQQTDVVNGKGYVSIAFLYVTEMMFDQDFTKMTIELEVDDTTQLEFINANMVFKTDFFSLSNDSFTSVDDNLKSKYFIKGKAVTVQIFFKPERRSFSNGCSIKLFVKDGTSVTLKKAVLSRSSLSDNQYLCDHKSWDCYNTECQITNESYVQGTNVWSDNCRPACGTCRVGFVCTTGGMCIHEVNNNLRSGTVNLFITIFVFFILLGL</sequence>
<evidence type="ECO:0000313" key="1">
    <source>
        <dbReference type="EMBL" id="ELP84595.1"/>
    </source>
</evidence>
<name>A0A0A1TYG4_ENTIV</name>
<evidence type="ECO:0000313" key="2">
    <source>
        <dbReference type="Proteomes" id="UP000014680"/>
    </source>
</evidence>
<keyword evidence="2" id="KW-1185">Reference proteome</keyword>
<dbReference type="GeneID" id="14883726"/>
<proteinExistence type="predicted"/>